<keyword evidence="5 7" id="KW-0472">Membrane</keyword>
<evidence type="ECO:0000313" key="10">
    <source>
        <dbReference type="Proteomes" id="UP000319619"/>
    </source>
</evidence>
<keyword evidence="6" id="KW-0813">Transport</keyword>
<dbReference type="InterPro" id="IPR050790">
    <property type="entry name" value="ExbB/TolQ_transport"/>
</dbReference>
<keyword evidence="6" id="KW-0653">Protein transport</keyword>
<dbReference type="AlphaFoldDB" id="A0A532V4T8"/>
<dbReference type="EMBL" id="NJBN01000001">
    <property type="protein sequence ID" value="TKJ42204.1"/>
    <property type="molecule type" value="Genomic_DNA"/>
</dbReference>
<feature type="domain" description="MotA/TolQ/ExbB proton channel" evidence="8">
    <location>
        <begin position="84"/>
        <end position="199"/>
    </location>
</feature>
<evidence type="ECO:0000259" key="8">
    <source>
        <dbReference type="Pfam" id="PF01618"/>
    </source>
</evidence>
<feature type="transmembrane region" description="Helical" evidence="7">
    <location>
        <begin position="121"/>
        <end position="142"/>
    </location>
</feature>
<proteinExistence type="inferred from homology"/>
<evidence type="ECO:0000256" key="6">
    <source>
        <dbReference type="RuleBase" id="RU004057"/>
    </source>
</evidence>
<evidence type="ECO:0000256" key="5">
    <source>
        <dbReference type="ARBA" id="ARBA00023136"/>
    </source>
</evidence>
<feature type="transmembrane region" description="Helical" evidence="7">
    <location>
        <begin position="12"/>
        <end position="33"/>
    </location>
</feature>
<reference evidence="9 10" key="1">
    <citation type="submission" date="2017-06" db="EMBL/GenBank/DDBJ databases">
        <title>Novel microbial phyla capable of carbon fixation and sulfur reduction in deep-sea sediments.</title>
        <authorList>
            <person name="Huang J."/>
            <person name="Baker B."/>
            <person name="Wang Y."/>
        </authorList>
    </citation>
    <scope>NUCLEOTIDE SEQUENCE [LARGE SCALE GENOMIC DNA]</scope>
    <source>
        <strain evidence="9">B3_LCP</strain>
    </source>
</reference>
<accession>A0A532V4T8</accession>
<evidence type="ECO:0000313" key="9">
    <source>
        <dbReference type="EMBL" id="TKJ42204.1"/>
    </source>
</evidence>
<dbReference type="GO" id="GO:0005886">
    <property type="term" value="C:plasma membrane"/>
    <property type="evidence" value="ECO:0007669"/>
    <property type="project" value="UniProtKB-SubCell"/>
</dbReference>
<name>A0A532V4T8_UNCL8</name>
<keyword evidence="3 7" id="KW-0812">Transmembrane</keyword>
<dbReference type="PANTHER" id="PTHR30625:SF17">
    <property type="entry name" value="TOLQ-RELATED"/>
    <property type="match status" value="1"/>
</dbReference>
<dbReference type="GO" id="GO:0017038">
    <property type="term" value="P:protein import"/>
    <property type="evidence" value="ECO:0007669"/>
    <property type="project" value="TreeGrafter"/>
</dbReference>
<keyword evidence="2" id="KW-1003">Cell membrane</keyword>
<sequence>MQEFFHSFNPEVSGYIFMWVILIMFVVMIAIALERAFYIIVRSNVNAPRFMAEIRKLVINGDFKKAMNLSKAAGSKALPEVTLAALAEADKKEFVDYRAIQNAVDEATLEIIPKLTTRTGYLAMIANIATLTGLLGTIFGLIKAFTAVSMAGAEASTNLAAGISIAMITTYFGLLTAIPSIVVYTVINTKTTKIIDDIDEHSVKLIHLLTGSK</sequence>
<feature type="transmembrane region" description="Helical" evidence="7">
    <location>
        <begin position="162"/>
        <end position="187"/>
    </location>
</feature>
<evidence type="ECO:0000256" key="2">
    <source>
        <dbReference type="ARBA" id="ARBA00022475"/>
    </source>
</evidence>
<dbReference type="Pfam" id="PF01618">
    <property type="entry name" value="MotA_ExbB"/>
    <property type="match status" value="1"/>
</dbReference>
<dbReference type="Proteomes" id="UP000319619">
    <property type="component" value="Unassembled WGS sequence"/>
</dbReference>
<evidence type="ECO:0000256" key="3">
    <source>
        <dbReference type="ARBA" id="ARBA00022692"/>
    </source>
</evidence>
<dbReference type="InterPro" id="IPR002898">
    <property type="entry name" value="MotA_ExbB_proton_chnl"/>
</dbReference>
<evidence type="ECO:0000256" key="4">
    <source>
        <dbReference type="ARBA" id="ARBA00022989"/>
    </source>
</evidence>
<dbReference type="PANTHER" id="PTHR30625">
    <property type="entry name" value="PROTEIN TOLQ"/>
    <property type="match status" value="1"/>
</dbReference>
<evidence type="ECO:0000256" key="1">
    <source>
        <dbReference type="ARBA" id="ARBA00004651"/>
    </source>
</evidence>
<comment type="similarity">
    <text evidence="6">Belongs to the exbB/tolQ family.</text>
</comment>
<gene>
    <name evidence="9" type="ORF">CEE37_00570</name>
</gene>
<comment type="caution">
    <text evidence="9">The sequence shown here is derived from an EMBL/GenBank/DDBJ whole genome shotgun (WGS) entry which is preliminary data.</text>
</comment>
<keyword evidence="4 7" id="KW-1133">Transmembrane helix</keyword>
<organism evidence="9 10">
    <name type="scientific">candidate division LCP-89 bacterium B3_LCP</name>
    <dbReference type="NCBI Taxonomy" id="2012998"/>
    <lineage>
        <taxon>Bacteria</taxon>
        <taxon>Pseudomonadati</taxon>
        <taxon>Bacteria division LCP-89</taxon>
    </lineage>
</organism>
<evidence type="ECO:0000256" key="7">
    <source>
        <dbReference type="SAM" id="Phobius"/>
    </source>
</evidence>
<protein>
    <recommendedName>
        <fullName evidence="8">MotA/TolQ/ExbB proton channel domain-containing protein</fullName>
    </recommendedName>
</protein>
<comment type="subcellular location">
    <subcellularLocation>
        <location evidence="1">Cell membrane</location>
        <topology evidence="1">Multi-pass membrane protein</topology>
    </subcellularLocation>
    <subcellularLocation>
        <location evidence="6">Membrane</location>
        <topology evidence="6">Multi-pass membrane protein</topology>
    </subcellularLocation>
</comment>